<evidence type="ECO:0000313" key="2">
    <source>
        <dbReference type="Proteomes" id="UP000053789"/>
    </source>
</evidence>
<proteinExistence type="predicted"/>
<gene>
    <name evidence="1" type="ORF">Z519_09279</name>
</gene>
<reference evidence="1" key="1">
    <citation type="submission" date="2015-01" db="EMBL/GenBank/DDBJ databases">
        <title>The Genome Sequence of Cladophialophora bantiana CBS 173.52.</title>
        <authorList>
            <consortium name="The Broad Institute Genomics Platform"/>
            <person name="Cuomo C."/>
            <person name="de Hoog S."/>
            <person name="Gorbushina A."/>
            <person name="Stielow B."/>
            <person name="Teixiera M."/>
            <person name="Abouelleil A."/>
            <person name="Chapman S.B."/>
            <person name="Priest M."/>
            <person name="Young S.K."/>
            <person name="Wortman J."/>
            <person name="Nusbaum C."/>
            <person name="Birren B."/>
        </authorList>
    </citation>
    <scope>NUCLEOTIDE SEQUENCE [LARGE SCALE GENOMIC DNA]</scope>
    <source>
        <strain evidence="1">CBS 173.52</strain>
    </source>
</reference>
<sequence length="71" mass="7556">MSLDLTVSPCLASRHVTGTSPKSTGELQMSDVGFQMCDVQSKDQSGETGKQVDVNLEVDDKAEGGKEVVVR</sequence>
<organism evidence="1 2">
    <name type="scientific">Cladophialophora bantiana (strain ATCC 10958 / CBS 173.52 / CDC B-1940 / NIH 8579)</name>
    <name type="common">Xylohypha bantiana</name>
    <dbReference type="NCBI Taxonomy" id="1442370"/>
    <lineage>
        <taxon>Eukaryota</taxon>
        <taxon>Fungi</taxon>
        <taxon>Dikarya</taxon>
        <taxon>Ascomycota</taxon>
        <taxon>Pezizomycotina</taxon>
        <taxon>Eurotiomycetes</taxon>
        <taxon>Chaetothyriomycetidae</taxon>
        <taxon>Chaetothyriales</taxon>
        <taxon>Herpotrichiellaceae</taxon>
        <taxon>Cladophialophora</taxon>
    </lineage>
</organism>
<name>A0A0D2HGB8_CLAB1</name>
<keyword evidence="2" id="KW-1185">Reference proteome</keyword>
<dbReference type="RefSeq" id="XP_016616519.1">
    <property type="nucleotide sequence ID" value="XM_016767003.1"/>
</dbReference>
<dbReference type="GeneID" id="27702207"/>
<dbReference type="EMBL" id="KN846994">
    <property type="protein sequence ID" value="KIW89850.1"/>
    <property type="molecule type" value="Genomic_DNA"/>
</dbReference>
<protein>
    <submittedName>
        <fullName evidence="1">Uncharacterized protein</fullName>
    </submittedName>
</protein>
<dbReference type="VEuPathDB" id="FungiDB:Z519_09279"/>
<dbReference type="Proteomes" id="UP000053789">
    <property type="component" value="Unassembled WGS sequence"/>
</dbReference>
<dbReference type="AlphaFoldDB" id="A0A0D2HGB8"/>
<dbReference type="OrthoDB" id="10571994at2759"/>
<evidence type="ECO:0000313" key="1">
    <source>
        <dbReference type="EMBL" id="KIW89850.1"/>
    </source>
</evidence>
<accession>A0A0D2HGB8</accession>
<dbReference type="HOGENOM" id="CLU_2739810_0_0_1"/>